<keyword evidence="5" id="KW-0997">Cell inner membrane</keyword>
<dbReference type="GO" id="GO:0005524">
    <property type="term" value="F:ATP binding"/>
    <property type="evidence" value="ECO:0007669"/>
    <property type="project" value="UniProtKB-KW"/>
</dbReference>
<dbReference type="EMBL" id="FOQZ01000006">
    <property type="protein sequence ID" value="SFI71927.1"/>
    <property type="molecule type" value="Genomic_DNA"/>
</dbReference>
<evidence type="ECO:0000313" key="14">
    <source>
        <dbReference type="Proteomes" id="UP000321949"/>
    </source>
</evidence>
<reference evidence="12 14" key="2">
    <citation type="submission" date="2019-08" db="EMBL/GenBank/DDBJ databases">
        <authorList>
            <person name="Dong K."/>
        </authorList>
    </citation>
    <scope>NUCLEOTIDE SEQUENCE [LARGE SCALE GENOMIC DNA]</scope>
    <source>
        <strain evidence="12 14">K-1</strain>
    </source>
</reference>
<proteinExistence type="inferred from homology"/>
<feature type="domain" description="ABC transporter" evidence="10">
    <location>
        <begin position="7"/>
        <end position="253"/>
    </location>
</feature>
<name>A0A5C8HVC3_9MICO</name>
<dbReference type="Gene3D" id="3.40.50.300">
    <property type="entry name" value="P-loop containing nucleotide triphosphate hydrolases"/>
    <property type="match status" value="1"/>
</dbReference>
<dbReference type="InterPro" id="IPR003439">
    <property type="entry name" value="ABC_transporter-like_ATP-bd"/>
</dbReference>
<evidence type="ECO:0000313" key="11">
    <source>
        <dbReference type="EMBL" id="SFI71927.1"/>
    </source>
</evidence>
<keyword evidence="8" id="KW-1278">Translocase</keyword>
<keyword evidence="3" id="KW-0813">Transport</keyword>
<evidence type="ECO:0000256" key="5">
    <source>
        <dbReference type="ARBA" id="ARBA00022519"/>
    </source>
</evidence>
<keyword evidence="9" id="KW-0472">Membrane</keyword>
<protein>
    <submittedName>
        <fullName evidence="12">ABC transporter ATP-binding protein</fullName>
    </submittedName>
    <submittedName>
        <fullName evidence="11">Peptide/nickel transport system ATP-binding protein</fullName>
    </submittedName>
</protein>
<comment type="subcellular location">
    <subcellularLocation>
        <location evidence="1">Cell membrane</location>
        <topology evidence="1">Peripheral membrane protein</topology>
    </subcellularLocation>
</comment>
<evidence type="ECO:0000313" key="13">
    <source>
        <dbReference type="Proteomes" id="UP000198702"/>
    </source>
</evidence>
<dbReference type="GO" id="GO:0005886">
    <property type="term" value="C:plasma membrane"/>
    <property type="evidence" value="ECO:0007669"/>
    <property type="project" value="UniProtKB-SubCell"/>
</dbReference>
<evidence type="ECO:0000256" key="1">
    <source>
        <dbReference type="ARBA" id="ARBA00004202"/>
    </source>
</evidence>
<evidence type="ECO:0000256" key="6">
    <source>
        <dbReference type="ARBA" id="ARBA00022741"/>
    </source>
</evidence>
<dbReference type="InterPro" id="IPR027417">
    <property type="entry name" value="P-loop_NTPase"/>
</dbReference>
<dbReference type="SMART" id="SM00382">
    <property type="entry name" value="AAA"/>
    <property type="match status" value="1"/>
</dbReference>
<dbReference type="InterPro" id="IPR050388">
    <property type="entry name" value="ABC_Ni/Peptide_Import"/>
</dbReference>
<evidence type="ECO:0000256" key="4">
    <source>
        <dbReference type="ARBA" id="ARBA00022475"/>
    </source>
</evidence>
<keyword evidence="4" id="KW-1003">Cell membrane</keyword>
<dbReference type="EMBL" id="VRSX01000006">
    <property type="protein sequence ID" value="TXK08847.1"/>
    <property type="molecule type" value="Genomic_DNA"/>
</dbReference>
<dbReference type="RefSeq" id="WP_051526388.1">
    <property type="nucleotide sequence ID" value="NZ_BKAH01000006.1"/>
</dbReference>
<dbReference type="OrthoDB" id="8481147at2"/>
<organism evidence="12 14">
    <name type="scientific">Microbacterium saccharophilum</name>
    <dbReference type="NCBI Taxonomy" id="1213358"/>
    <lineage>
        <taxon>Bacteria</taxon>
        <taxon>Bacillati</taxon>
        <taxon>Actinomycetota</taxon>
        <taxon>Actinomycetes</taxon>
        <taxon>Micrococcales</taxon>
        <taxon>Microbacteriaceae</taxon>
        <taxon>Microbacterium</taxon>
    </lineage>
</organism>
<keyword evidence="7 12" id="KW-0067">ATP-binding</keyword>
<dbReference type="GO" id="GO:0016887">
    <property type="term" value="F:ATP hydrolysis activity"/>
    <property type="evidence" value="ECO:0007669"/>
    <property type="project" value="InterPro"/>
</dbReference>
<comment type="similarity">
    <text evidence="2">Belongs to the ABC transporter superfamily.</text>
</comment>
<dbReference type="Proteomes" id="UP000321949">
    <property type="component" value="Unassembled WGS sequence"/>
</dbReference>
<reference evidence="11 13" key="1">
    <citation type="submission" date="2016-10" db="EMBL/GenBank/DDBJ databases">
        <authorList>
            <person name="Varghese N."/>
            <person name="Submissions S."/>
        </authorList>
    </citation>
    <scope>NUCLEOTIDE SEQUENCE [LARGE SCALE GENOMIC DNA]</scope>
    <source>
        <strain evidence="11 13">UNC380MFSha3.1</strain>
    </source>
</reference>
<dbReference type="PROSITE" id="PS50893">
    <property type="entry name" value="ABC_TRANSPORTER_2"/>
    <property type="match status" value="1"/>
</dbReference>
<evidence type="ECO:0000256" key="8">
    <source>
        <dbReference type="ARBA" id="ARBA00022967"/>
    </source>
</evidence>
<dbReference type="InterPro" id="IPR003593">
    <property type="entry name" value="AAA+_ATPase"/>
</dbReference>
<dbReference type="InterPro" id="IPR017871">
    <property type="entry name" value="ABC_transporter-like_CS"/>
</dbReference>
<dbReference type="PANTHER" id="PTHR43297">
    <property type="entry name" value="OLIGOPEPTIDE TRANSPORT ATP-BINDING PROTEIN APPD"/>
    <property type="match status" value="1"/>
</dbReference>
<evidence type="ECO:0000259" key="10">
    <source>
        <dbReference type="PROSITE" id="PS50893"/>
    </source>
</evidence>
<dbReference type="PROSITE" id="PS00211">
    <property type="entry name" value="ABC_TRANSPORTER_1"/>
    <property type="match status" value="1"/>
</dbReference>
<evidence type="ECO:0000256" key="2">
    <source>
        <dbReference type="ARBA" id="ARBA00005417"/>
    </source>
</evidence>
<dbReference type="AlphaFoldDB" id="A0A5C8HVC3"/>
<comment type="caution">
    <text evidence="12">The sequence shown here is derived from an EMBL/GenBank/DDBJ whole genome shotgun (WGS) entry which is preliminary data.</text>
</comment>
<dbReference type="Pfam" id="PF00005">
    <property type="entry name" value="ABC_tran"/>
    <property type="match status" value="1"/>
</dbReference>
<evidence type="ECO:0000256" key="7">
    <source>
        <dbReference type="ARBA" id="ARBA00022840"/>
    </source>
</evidence>
<dbReference type="Proteomes" id="UP000198702">
    <property type="component" value="Unassembled WGS sequence"/>
</dbReference>
<dbReference type="CDD" id="cd03257">
    <property type="entry name" value="ABC_NikE_OppD_transporters"/>
    <property type="match status" value="1"/>
</dbReference>
<accession>A0A5C8HVC3</accession>
<sequence length="272" mass="29357">MTDLPLLEIHDLRIASGASQLVGGVDLVLRRGESVGIVGESGSGKSLTCRSVLGIVPEGLEVSAARLAFQGTDLRSLSERAWRGVRGSRIGAVFQDPASYLNPSLTVGRQLAEVLRVKQGHTRGTARTEAIDLLDRLGLRDPARVFTRYPHELSGGMLQRVLIAVAIAEGPDLLIADEPTTALDATVQAEVLDVLADLRRSSGLTLLFVSHDLAVITQVCDRVLVMRDGVVVEEGAVTDVLRAPRHPYTQSLLAAHREYGLDRLRQQEVAHV</sequence>
<dbReference type="SUPFAM" id="SSF52540">
    <property type="entry name" value="P-loop containing nucleoside triphosphate hydrolases"/>
    <property type="match status" value="1"/>
</dbReference>
<evidence type="ECO:0000313" key="12">
    <source>
        <dbReference type="EMBL" id="TXK08847.1"/>
    </source>
</evidence>
<keyword evidence="14" id="KW-1185">Reference proteome</keyword>
<keyword evidence="6" id="KW-0547">Nucleotide-binding</keyword>
<gene>
    <name evidence="12" type="ORF">FVP74_12200</name>
    <name evidence="11" type="ORF">SAMN04487751_2758</name>
</gene>
<evidence type="ECO:0000256" key="9">
    <source>
        <dbReference type="ARBA" id="ARBA00023136"/>
    </source>
</evidence>
<evidence type="ECO:0000256" key="3">
    <source>
        <dbReference type="ARBA" id="ARBA00022448"/>
    </source>
</evidence>
<dbReference type="PANTHER" id="PTHR43297:SF14">
    <property type="entry name" value="ATPASE AAA-TYPE CORE DOMAIN-CONTAINING PROTEIN"/>
    <property type="match status" value="1"/>
</dbReference>